<name>A0A6P8HJ11_ACTTE</name>
<keyword evidence="5" id="KW-1185">Reference proteome</keyword>
<dbReference type="SUPFAM" id="SSF54791">
    <property type="entry name" value="Eukaryotic type KH-domain (KH-domain type I)"/>
    <property type="match status" value="1"/>
</dbReference>
<feature type="compositionally biased region" description="Basic and acidic residues" evidence="3">
    <location>
        <begin position="78"/>
        <end position="94"/>
    </location>
</feature>
<dbReference type="GO" id="GO:0000381">
    <property type="term" value="P:regulation of alternative mRNA splicing, via spliceosome"/>
    <property type="evidence" value="ECO:0007669"/>
    <property type="project" value="TreeGrafter"/>
</dbReference>
<evidence type="ECO:0000256" key="3">
    <source>
        <dbReference type="SAM" id="MobiDB-lite"/>
    </source>
</evidence>
<evidence type="ECO:0000313" key="5">
    <source>
        <dbReference type="Proteomes" id="UP000515163"/>
    </source>
</evidence>
<dbReference type="Pfam" id="PF16274">
    <property type="entry name" value="Qua1"/>
    <property type="match status" value="1"/>
</dbReference>
<protein>
    <submittedName>
        <fullName evidence="6">KH domain-containing, RNA-binding, signal transduction-associated protein 2-like isoform X1</fullName>
    </submittedName>
</protein>
<feature type="region of interest" description="Disordered" evidence="3">
    <location>
        <begin position="300"/>
        <end position="319"/>
    </location>
</feature>
<dbReference type="InterPro" id="IPR045071">
    <property type="entry name" value="BBP-like"/>
</dbReference>
<dbReference type="GO" id="GO:0003729">
    <property type="term" value="F:mRNA binding"/>
    <property type="evidence" value="ECO:0007669"/>
    <property type="project" value="TreeGrafter"/>
</dbReference>
<dbReference type="RefSeq" id="XP_031555836.1">
    <property type="nucleotide sequence ID" value="XM_031699976.1"/>
</dbReference>
<evidence type="ECO:0000256" key="1">
    <source>
        <dbReference type="ARBA" id="ARBA00022884"/>
    </source>
</evidence>
<dbReference type="GeneID" id="116292631"/>
<gene>
    <name evidence="6" type="primary">LOC116292631</name>
</gene>
<sequence length="420" mass="46592">MTMESEAGYLSELLAEKDSLDPSFVHCMRLLTREINRMQGGGSPPVVSPRSKEDENINGTPSNEGSEGNLQDAVIPRLHPEPRELREPREPREPRHYRRAHPPEENKLYQPVKLSEKVFIPTKEHPKFNFVGKLLGPRGNTFKRLQNSTGTKMSILGKGSMRDKEKEEELKATGDAKYNHLSEDLHVLIEVEAPPGQAHARLGIAIEEIKKFLIPETNDEIHQEQMREMAILNSMDDPPPTSQAGTQPAPAPTAGRGRARPRVAQAPITHQVPARGIITRQGHPLALRRVQQGPMSVTVRSAAGLPSSPTMAHPAPRGQAQPGVDPYGGMHALLVQNEPPQAEHVQSLRVHETYDPAYGYEAAYTEPEEVTYYDYGRGVAPAEIYETAYPAPARLPASMAANYKTTRSSKKLIREATYPY</sequence>
<dbReference type="KEGG" id="aten:116292631"/>
<dbReference type="FunCoup" id="A0A6P8HJ11">
    <property type="interactions" value="3491"/>
</dbReference>
<accession>A0A6P8HJ11</accession>
<dbReference type="InterPro" id="IPR004087">
    <property type="entry name" value="KH_dom"/>
</dbReference>
<dbReference type="GO" id="GO:0005634">
    <property type="term" value="C:nucleus"/>
    <property type="evidence" value="ECO:0007669"/>
    <property type="project" value="TreeGrafter"/>
</dbReference>
<feature type="compositionally biased region" description="Low complexity" evidence="3">
    <location>
        <begin position="242"/>
        <end position="262"/>
    </location>
</feature>
<dbReference type="SMART" id="SM00322">
    <property type="entry name" value="KH"/>
    <property type="match status" value="1"/>
</dbReference>
<dbReference type="Gene3D" id="3.30.1370.10">
    <property type="entry name" value="K Homology domain, type 1"/>
    <property type="match status" value="1"/>
</dbReference>
<dbReference type="InterPro" id="IPR032571">
    <property type="entry name" value="Qua1_dom"/>
</dbReference>
<dbReference type="CDD" id="cd22384">
    <property type="entry name" value="KH-I_KHDRBS"/>
    <property type="match status" value="1"/>
</dbReference>
<keyword evidence="1 2" id="KW-0694">RNA-binding</keyword>
<feature type="region of interest" description="Disordered" evidence="3">
    <location>
        <begin position="233"/>
        <end position="262"/>
    </location>
</feature>
<dbReference type="InterPro" id="IPR055256">
    <property type="entry name" value="KH_1_KHDC4/BBP-like"/>
</dbReference>
<dbReference type="Pfam" id="PF22675">
    <property type="entry name" value="KH-I_KHDC4-BBP"/>
    <property type="match status" value="1"/>
</dbReference>
<evidence type="ECO:0000256" key="2">
    <source>
        <dbReference type="PROSITE-ProRule" id="PRU00117"/>
    </source>
</evidence>
<dbReference type="Proteomes" id="UP000515163">
    <property type="component" value="Unplaced"/>
</dbReference>
<dbReference type="AlphaFoldDB" id="A0A6P8HJ11"/>
<dbReference type="OrthoDB" id="6777263at2759"/>
<dbReference type="PROSITE" id="PS50084">
    <property type="entry name" value="KH_TYPE_1"/>
    <property type="match status" value="1"/>
</dbReference>
<feature type="region of interest" description="Disordered" evidence="3">
    <location>
        <begin position="36"/>
        <end position="109"/>
    </location>
</feature>
<dbReference type="PANTHER" id="PTHR11208:SF42">
    <property type="entry name" value="QUAKING RELATED 54B, ISOFORM E"/>
    <property type="match status" value="1"/>
</dbReference>
<dbReference type="InParanoid" id="A0A6P8HJ11"/>
<evidence type="ECO:0000259" key="4">
    <source>
        <dbReference type="SMART" id="SM00322"/>
    </source>
</evidence>
<evidence type="ECO:0000313" key="6">
    <source>
        <dbReference type="RefSeq" id="XP_031555836.1"/>
    </source>
</evidence>
<organism evidence="5 6">
    <name type="scientific">Actinia tenebrosa</name>
    <name type="common">Australian red waratah sea anemone</name>
    <dbReference type="NCBI Taxonomy" id="6105"/>
    <lineage>
        <taxon>Eukaryota</taxon>
        <taxon>Metazoa</taxon>
        <taxon>Cnidaria</taxon>
        <taxon>Anthozoa</taxon>
        <taxon>Hexacorallia</taxon>
        <taxon>Actiniaria</taxon>
        <taxon>Actiniidae</taxon>
        <taxon>Actinia</taxon>
    </lineage>
</organism>
<reference evidence="6" key="1">
    <citation type="submission" date="2025-08" db="UniProtKB">
        <authorList>
            <consortium name="RefSeq"/>
        </authorList>
    </citation>
    <scope>IDENTIFICATION</scope>
    <source>
        <tissue evidence="6">Tentacle</tissue>
    </source>
</reference>
<proteinExistence type="predicted"/>
<feature type="compositionally biased region" description="Polar residues" evidence="3">
    <location>
        <begin position="57"/>
        <end position="69"/>
    </location>
</feature>
<dbReference type="PANTHER" id="PTHR11208">
    <property type="entry name" value="RNA-BINDING PROTEIN RELATED"/>
    <property type="match status" value="1"/>
</dbReference>
<feature type="domain" description="K Homology" evidence="4">
    <location>
        <begin position="112"/>
        <end position="210"/>
    </location>
</feature>
<dbReference type="InterPro" id="IPR036612">
    <property type="entry name" value="KH_dom_type_1_sf"/>
</dbReference>